<dbReference type="PANTHER" id="PTHR20371">
    <property type="entry name" value="ENOLASE-PHOSPHATASE E1"/>
    <property type="match status" value="1"/>
</dbReference>
<reference evidence="1" key="1">
    <citation type="submission" date="2022-12" db="EMBL/GenBank/DDBJ databases">
        <title>Genome assemblies of Blomia tropicalis.</title>
        <authorList>
            <person name="Cui Y."/>
        </authorList>
    </citation>
    <scope>NUCLEOTIDE SEQUENCE</scope>
    <source>
        <tissue evidence="1">Adult mites</tissue>
    </source>
</reference>
<organism evidence="1 2">
    <name type="scientific">Blomia tropicalis</name>
    <name type="common">Mite</name>
    <dbReference type="NCBI Taxonomy" id="40697"/>
    <lineage>
        <taxon>Eukaryota</taxon>
        <taxon>Metazoa</taxon>
        <taxon>Ecdysozoa</taxon>
        <taxon>Arthropoda</taxon>
        <taxon>Chelicerata</taxon>
        <taxon>Arachnida</taxon>
        <taxon>Acari</taxon>
        <taxon>Acariformes</taxon>
        <taxon>Sarcoptiformes</taxon>
        <taxon>Astigmata</taxon>
        <taxon>Glycyphagoidea</taxon>
        <taxon>Echimyopodidae</taxon>
        <taxon>Blomia</taxon>
    </lineage>
</organism>
<proteinExistence type="predicted"/>
<dbReference type="GO" id="GO:0043874">
    <property type="term" value="F:acireductone synthase activity"/>
    <property type="evidence" value="ECO:0007669"/>
    <property type="project" value="TreeGrafter"/>
</dbReference>
<dbReference type="GO" id="GO:0019509">
    <property type="term" value="P:L-methionine salvage from methylthioadenosine"/>
    <property type="evidence" value="ECO:0007669"/>
    <property type="project" value="TreeGrafter"/>
</dbReference>
<keyword evidence="2" id="KW-1185">Reference proteome</keyword>
<accession>A0A9Q0MFC4</accession>
<name>A0A9Q0MFC4_BLOTA</name>
<dbReference type="AlphaFoldDB" id="A0A9Q0MFC4"/>
<dbReference type="InterPro" id="IPR036412">
    <property type="entry name" value="HAD-like_sf"/>
</dbReference>
<dbReference type="Proteomes" id="UP001142055">
    <property type="component" value="Chromosome 1"/>
</dbReference>
<evidence type="ECO:0000313" key="2">
    <source>
        <dbReference type="Proteomes" id="UP001142055"/>
    </source>
</evidence>
<evidence type="ECO:0000313" key="1">
    <source>
        <dbReference type="EMBL" id="KAJ6224789.1"/>
    </source>
</evidence>
<sequence length="382" mass="44374">MDQQKKLNSEIDMKDQYQLSYESPITVPKESNSLLKFQSLEAIEDDISKTNLEQTKSEIIKVAPTLEFINEDGTTKEYPKTCGFSSLKKVKSLPKEAKKPQPLLEILPPLSPDDVGPRIKMRQPFKILTDIWGVLTSYHFRDELYKYLDANMEKYFISNYDSEDIKEYIKEMATRTTSDLESGKWTDMPRLDMPNDNGQVDKAEVVRAVVANLMYRKGHKEKNLLKGLDHIFNPIWNDGYRTRNLQPHVFDDVLPSFRQWNAAPFFIKLFSFATGPYEIQKLFLSASIAGDITEYMTCGFDARGKYKYDSKRYRQVVSSLSERDPKNLLYLTDSPRKGREAIKAGLTVFIVRRDGNRKYKNEDMGNFIVIDSLKQLDFYEFK</sequence>
<dbReference type="EMBL" id="JAPWDV010000001">
    <property type="protein sequence ID" value="KAJ6224789.1"/>
    <property type="molecule type" value="Genomic_DNA"/>
</dbReference>
<comment type="caution">
    <text evidence="1">The sequence shown here is derived from an EMBL/GenBank/DDBJ whole genome shotgun (WGS) entry which is preliminary data.</text>
</comment>
<dbReference type="InterPro" id="IPR023214">
    <property type="entry name" value="HAD_sf"/>
</dbReference>
<gene>
    <name evidence="1" type="ORF">RDWZM_003334</name>
</gene>
<dbReference type="OMA" id="DITEYMT"/>
<dbReference type="PANTHER" id="PTHR20371:SF1">
    <property type="entry name" value="ENOLASE-PHOSPHATASE E1"/>
    <property type="match status" value="1"/>
</dbReference>
<protein>
    <submittedName>
        <fullName evidence="1">Uncharacterized protein</fullName>
    </submittedName>
</protein>
<dbReference type="SUPFAM" id="SSF56784">
    <property type="entry name" value="HAD-like"/>
    <property type="match status" value="1"/>
</dbReference>
<dbReference type="Gene3D" id="3.40.50.1000">
    <property type="entry name" value="HAD superfamily/HAD-like"/>
    <property type="match status" value="1"/>
</dbReference>